<comment type="similarity">
    <text evidence="2">Belongs to the fgaFS/easG family.</text>
</comment>
<keyword evidence="4" id="KW-0560">Oxidoreductase</keyword>
<evidence type="ECO:0000256" key="2">
    <source>
        <dbReference type="ARBA" id="ARBA00005372"/>
    </source>
</evidence>
<dbReference type="Proteomes" id="UP001556367">
    <property type="component" value="Unassembled WGS sequence"/>
</dbReference>
<dbReference type="Gene3D" id="3.40.50.720">
    <property type="entry name" value="NAD(P)-binding Rossmann-like Domain"/>
    <property type="match status" value="1"/>
</dbReference>
<dbReference type="InterPro" id="IPR036291">
    <property type="entry name" value="NAD(P)-bd_dom_sf"/>
</dbReference>
<comment type="pathway">
    <text evidence="1">Alkaloid biosynthesis; ergot alkaloid biosynthesis.</text>
</comment>
<dbReference type="InterPro" id="IPR008030">
    <property type="entry name" value="NmrA-like"/>
</dbReference>
<sequence>MAILITGGTGKTGSRLSQQLHKAGHSVYVASRAGKAPGPEFKGVKFDWTDASTFEAPFAAAAQANEKIDGVYLICPPGRDRTDVLTYMKPFIDLAVKKGVKRFVQLSASPINKGSPPHGLIHEYLDQIGVDYCVLRPTWFMNNFVESHPLLPLKNDDILCSNTENGRVPFVSADDIADAAFHALTDEKIVHRDQLVGGPELLTFDDLAATFTEVLGRKITHKRLSPEENTQHLIKQGLPEQVAKFLAYGEITVANGDEEKRFQVENKFTGRQTLKEFIQANRQVWQK</sequence>
<name>A0ABR3JML4_9AGAR</name>
<dbReference type="Gene3D" id="3.90.25.10">
    <property type="entry name" value="UDP-galactose 4-epimerase, domain 1"/>
    <property type="match status" value="1"/>
</dbReference>
<reference evidence="7" key="1">
    <citation type="submission" date="2024-06" db="EMBL/GenBank/DDBJ databases">
        <title>Multi-omics analyses provide insights into the biosynthesis of the anticancer antibiotic pleurotin in Hohenbuehelia grisea.</title>
        <authorList>
            <person name="Weaver J.A."/>
            <person name="Alberti F."/>
        </authorList>
    </citation>
    <scope>NUCLEOTIDE SEQUENCE [LARGE SCALE GENOMIC DNA]</scope>
    <source>
        <strain evidence="7">T-177</strain>
    </source>
</reference>
<evidence type="ECO:0000313" key="7">
    <source>
        <dbReference type="Proteomes" id="UP001556367"/>
    </source>
</evidence>
<proteinExistence type="inferred from homology"/>
<dbReference type="SUPFAM" id="SSF51735">
    <property type="entry name" value="NAD(P)-binding Rossmann-fold domains"/>
    <property type="match status" value="1"/>
</dbReference>
<evidence type="ECO:0000256" key="3">
    <source>
        <dbReference type="ARBA" id="ARBA00022589"/>
    </source>
</evidence>
<organism evidence="6 7">
    <name type="scientific">Hohenbuehelia grisea</name>
    <dbReference type="NCBI Taxonomy" id="104357"/>
    <lineage>
        <taxon>Eukaryota</taxon>
        <taxon>Fungi</taxon>
        <taxon>Dikarya</taxon>
        <taxon>Basidiomycota</taxon>
        <taxon>Agaricomycotina</taxon>
        <taxon>Agaricomycetes</taxon>
        <taxon>Agaricomycetidae</taxon>
        <taxon>Agaricales</taxon>
        <taxon>Pleurotineae</taxon>
        <taxon>Pleurotaceae</taxon>
        <taxon>Hohenbuehelia</taxon>
    </lineage>
</organism>
<feature type="domain" description="NmrA-like" evidence="5">
    <location>
        <begin position="3"/>
        <end position="255"/>
    </location>
</feature>
<keyword evidence="7" id="KW-1185">Reference proteome</keyword>
<evidence type="ECO:0000256" key="4">
    <source>
        <dbReference type="ARBA" id="ARBA00023002"/>
    </source>
</evidence>
<accession>A0ABR3JML4</accession>
<evidence type="ECO:0000313" key="6">
    <source>
        <dbReference type="EMBL" id="KAL0956781.1"/>
    </source>
</evidence>
<dbReference type="Pfam" id="PF05368">
    <property type="entry name" value="NmrA"/>
    <property type="match status" value="1"/>
</dbReference>
<dbReference type="PANTHER" id="PTHR43162:SF1">
    <property type="entry name" value="PRESTALK A DIFFERENTIATION PROTEIN A"/>
    <property type="match status" value="1"/>
</dbReference>
<evidence type="ECO:0000256" key="1">
    <source>
        <dbReference type="ARBA" id="ARBA00005107"/>
    </source>
</evidence>
<evidence type="ECO:0000259" key="5">
    <source>
        <dbReference type="Pfam" id="PF05368"/>
    </source>
</evidence>
<comment type="caution">
    <text evidence="6">The sequence shown here is derived from an EMBL/GenBank/DDBJ whole genome shotgun (WGS) entry which is preliminary data.</text>
</comment>
<dbReference type="PANTHER" id="PTHR43162">
    <property type="match status" value="1"/>
</dbReference>
<gene>
    <name evidence="6" type="ORF">HGRIS_002901</name>
</gene>
<dbReference type="InterPro" id="IPR051604">
    <property type="entry name" value="Ergot_Alk_Oxidoreductase"/>
</dbReference>
<dbReference type="InterPro" id="IPR019901">
    <property type="entry name" value="Ergot_alkaloid_biosynthesis"/>
</dbReference>
<protein>
    <recommendedName>
        <fullName evidence="5">NmrA-like domain-containing protein</fullName>
    </recommendedName>
</protein>
<keyword evidence="3" id="KW-0017">Alkaloid metabolism</keyword>
<dbReference type="EMBL" id="JASNQZ010000006">
    <property type="protein sequence ID" value="KAL0956781.1"/>
    <property type="molecule type" value="Genomic_DNA"/>
</dbReference>
<dbReference type="NCBIfam" id="TIGR03649">
    <property type="entry name" value="ergot_EASG"/>
    <property type="match status" value="1"/>
</dbReference>